<proteinExistence type="predicted"/>
<protein>
    <submittedName>
        <fullName evidence="4">Glycosyl transferase family protein</fullName>
    </submittedName>
</protein>
<reference evidence="4 5" key="1">
    <citation type="submission" date="2019-11" db="EMBL/GenBank/DDBJ databases">
        <title>Venatorbacter sp. nov. a predator of Campylobacter and other Gram-negative bacteria.</title>
        <authorList>
            <person name="Saeedi A."/>
            <person name="Cummings N.J."/>
            <person name="Connerton I.F."/>
            <person name="Connerton P.L."/>
        </authorList>
    </citation>
    <scope>NUCLEOTIDE SEQUENCE [LARGE SCALE GENOMIC DNA]</scope>
    <source>
        <strain evidence="4">XL5</strain>
    </source>
</reference>
<name>A0A9X7UWF4_9GAMM</name>
<keyword evidence="2 4" id="KW-0808">Transferase</keyword>
<sequence>MQQHLPANPLSRQPCQGCRPYCRPAPAGELPVSHHPLADYVRILARGKNASRSMSFDEARFTMQSMLRGDYLPEQLGAILMLLRVKEESPEEVAGFAAAINEYWPADVQADLIWASYAGKRRQPFWCLLSALLLSQMGYRILFHGSEAHTEGRLYLHELFSELQWPVVRDLNELQQSAPLRYLPCRVLHPELQRWLLLKSILGVRSPINTVLKTIAPPGIASVQGVFHPNYAAAHQQAAAINGQTVVIIKGEGGEFEVNPERRCEAYCQLPQGPAQLELLHQQSHYEDKGGLAGLAALQRVWRNEEQHAYATEAIIGTAALALCAIRGNADLSLALADCRQAWAQRDTRCF</sequence>
<dbReference type="InterPro" id="IPR035902">
    <property type="entry name" value="Nuc_phospho_transferase"/>
</dbReference>
<evidence type="ECO:0000256" key="2">
    <source>
        <dbReference type="ARBA" id="ARBA00022679"/>
    </source>
</evidence>
<organism evidence="4 5">
    <name type="scientific">Venatoribacter cucullus</name>
    <dbReference type="NCBI Taxonomy" id="2661630"/>
    <lineage>
        <taxon>Bacteria</taxon>
        <taxon>Pseudomonadati</taxon>
        <taxon>Pseudomonadota</taxon>
        <taxon>Gammaproteobacteria</taxon>
        <taxon>Oceanospirillales</taxon>
        <taxon>Oceanospirillaceae</taxon>
        <taxon>Venatoribacter</taxon>
    </lineage>
</organism>
<dbReference type="InterPro" id="IPR036320">
    <property type="entry name" value="Glycosyl_Trfase_fam3_N_dom_sf"/>
</dbReference>
<dbReference type="GO" id="GO:0016757">
    <property type="term" value="F:glycosyltransferase activity"/>
    <property type="evidence" value="ECO:0007669"/>
    <property type="project" value="UniProtKB-KW"/>
</dbReference>
<keyword evidence="5" id="KW-1185">Reference proteome</keyword>
<dbReference type="SUPFAM" id="SSF47648">
    <property type="entry name" value="Nucleoside phosphorylase/phosphoribosyltransferase N-terminal domain"/>
    <property type="match status" value="1"/>
</dbReference>
<dbReference type="Gene3D" id="1.20.970.10">
    <property type="entry name" value="Transferase, Pyrimidine Nucleoside Phosphorylase, Chain C"/>
    <property type="match status" value="1"/>
</dbReference>
<dbReference type="SUPFAM" id="SSF52418">
    <property type="entry name" value="Nucleoside phosphorylase/phosphoribosyltransferase catalytic domain"/>
    <property type="match status" value="1"/>
</dbReference>
<dbReference type="InterPro" id="IPR017459">
    <property type="entry name" value="Glycosyl_Trfase_fam3_N_dom"/>
</dbReference>
<accession>A0A9X7UWF4</accession>
<dbReference type="AlphaFoldDB" id="A0A9X7UWF4"/>
<evidence type="ECO:0000313" key="5">
    <source>
        <dbReference type="Proteomes" id="UP000596074"/>
    </source>
</evidence>
<gene>
    <name evidence="4" type="ORF">GJQ55_06400</name>
</gene>
<evidence type="ECO:0000256" key="1">
    <source>
        <dbReference type="ARBA" id="ARBA00022676"/>
    </source>
</evidence>
<dbReference type="Gene3D" id="3.40.1030.10">
    <property type="entry name" value="Nucleoside phosphorylase/phosphoribosyltransferase catalytic domain"/>
    <property type="match status" value="1"/>
</dbReference>
<dbReference type="KEGG" id="vcw:GJQ55_06400"/>
<dbReference type="Proteomes" id="UP000596074">
    <property type="component" value="Chromosome"/>
</dbReference>
<dbReference type="EMBL" id="CP046056">
    <property type="protein sequence ID" value="QQD24129.1"/>
    <property type="molecule type" value="Genomic_DNA"/>
</dbReference>
<keyword evidence="1" id="KW-0328">Glycosyltransferase</keyword>
<feature type="domain" description="Glycosyl transferase family 3 N-terminal" evidence="3">
    <location>
        <begin position="40"/>
        <end position="101"/>
    </location>
</feature>
<evidence type="ECO:0000313" key="4">
    <source>
        <dbReference type="EMBL" id="QQD24129.1"/>
    </source>
</evidence>
<evidence type="ECO:0000259" key="3">
    <source>
        <dbReference type="Pfam" id="PF02885"/>
    </source>
</evidence>
<dbReference type="Pfam" id="PF02885">
    <property type="entry name" value="Glycos_trans_3N"/>
    <property type="match status" value="1"/>
</dbReference>
<dbReference type="NCBIfam" id="NF006564">
    <property type="entry name" value="PRK09071.1"/>
    <property type="match status" value="1"/>
</dbReference>